<reference evidence="2 3" key="1">
    <citation type="journal article" date="2012" name="PLoS Pathog.">
        <title>Comparative pathogenomics reveals horizontally acquired novel virulence genes in fungi infecting cereal hosts.</title>
        <authorList>
            <person name="Gardiner D.M."/>
            <person name="McDonald M.C."/>
            <person name="Covarelli L."/>
            <person name="Solomon P.S."/>
            <person name="Rusu A.G."/>
            <person name="Marshall M."/>
            <person name="Kazan K."/>
            <person name="Chakraborty S."/>
            <person name="McDonald B.A."/>
            <person name="Manners J.M."/>
        </authorList>
    </citation>
    <scope>NUCLEOTIDE SEQUENCE [LARGE SCALE GENOMIC DNA]</scope>
    <source>
        <strain evidence="2 3">CS3096</strain>
    </source>
</reference>
<keyword evidence="3" id="KW-1185">Reference proteome</keyword>
<evidence type="ECO:0000256" key="1">
    <source>
        <dbReference type="SAM" id="MobiDB-lite"/>
    </source>
</evidence>
<dbReference type="eggNOG" id="ENOG502RJ3M">
    <property type="taxonomic scope" value="Eukaryota"/>
</dbReference>
<dbReference type="GeneID" id="20359512"/>
<evidence type="ECO:0000313" key="3">
    <source>
        <dbReference type="Proteomes" id="UP000007978"/>
    </source>
</evidence>
<organism evidence="2 3">
    <name type="scientific">Fusarium pseudograminearum (strain CS3096)</name>
    <name type="common">Wheat and barley crown-rot fungus</name>
    <dbReference type="NCBI Taxonomy" id="1028729"/>
    <lineage>
        <taxon>Eukaryota</taxon>
        <taxon>Fungi</taxon>
        <taxon>Dikarya</taxon>
        <taxon>Ascomycota</taxon>
        <taxon>Pezizomycotina</taxon>
        <taxon>Sordariomycetes</taxon>
        <taxon>Hypocreomycetidae</taxon>
        <taxon>Hypocreales</taxon>
        <taxon>Nectriaceae</taxon>
        <taxon>Fusarium</taxon>
    </lineage>
</organism>
<proteinExistence type="predicted"/>
<dbReference type="RefSeq" id="XP_009252287.1">
    <property type="nucleotide sequence ID" value="XM_009254012.1"/>
</dbReference>
<evidence type="ECO:0000313" key="2">
    <source>
        <dbReference type="EMBL" id="EKJ78925.1"/>
    </source>
</evidence>
<feature type="compositionally biased region" description="Basic and acidic residues" evidence="1">
    <location>
        <begin position="182"/>
        <end position="191"/>
    </location>
</feature>
<dbReference type="OrthoDB" id="5077589at2759"/>
<dbReference type="AlphaFoldDB" id="K3W378"/>
<dbReference type="KEGG" id="fpu:FPSE_00892"/>
<dbReference type="HOGENOM" id="CLU_657281_0_0_1"/>
<gene>
    <name evidence="2" type="ORF">FPSE_00892</name>
</gene>
<feature type="compositionally biased region" description="Basic and acidic residues" evidence="1">
    <location>
        <begin position="157"/>
        <end position="166"/>
    </location>
</feature>
<feature type="region of interest" description="Disordered" evidence="1">
    <location>
        <begin position="143"/>
        <end position="191"/>
    </location>
</feature>
<protein>
    <submittedName>
        <fullName evidence="2">Uncharacterized protein</fullName>
    </submittedName>
</protein>
<dbReference type="EMBL" id="AFNW01000017">
    <property type="protein sequence ID" value="EKJ78925.1"/>
    <property type="molecule type" value="Genomic_DNA"/>
</dbReference>
<name>K3W378_FUSPC</name>
<comment type="caution">
    <text evidence="2">The sequence shown here is derived from an EMBL/GenBank/DDBJ whole genome shotgun (WGS) entry which is preliminary data.</text>
</comment>
<dbReference type="Proteomes" id="UP000007978">
    <property type="component" value="Chromosome 3"/>
</dbReference>
<sequence length="418" mass="47858">MSSNNSSAPPGPINEVNLAEAHEGVPQDPNHCHRTTPRQPPFPYFAQFPYPYTYGPELPYSPQYNPYHHPLGYHHLRQAGYVCPFQQADFQSSQSSVPINPQTKHHDHHVTLPNQQQARQNVTINDGMAAQDSPKSQLHLEDSKPIHLQPGPYIRESNGDSSRRSDTGVSFENVYEDEDVTEDRPPKKTIPKECLTRGEKMRLLDLLKQYEDVQRTKGALCSVSKTYQQFYQAIFRRSWDTNSKSHSPVTLRPARSSDAYLEIGHCEKDAPSSRSDDGSRGSKALKQTIPIFLTLDLRAGEIEWRYHDKDGNRFKARDVRLHHGLGIEQAKKNVLDHQDQKEMKRICEHNIDQIVHAARRRIVKWAAAGSAAELGVDDEDRAALEILELPSERFLERFQEVRVLRDYIVRRPMPSYEG</sequence>
<accession>K3W378</accession>